<sequence>MVPTGFEGDVWAFPLEREFDVRRFTGRCRNARYLNRGARFCVASAMAAVKGAEPAGHMWERAGLFVGAGPNLDIGNEFPEIRSGAIDSKSLSALWILKFLPNTAASVIADLAGIHGENATIGTACAASLQAIGEAFRKIRHGDLDVALAGGGDSRLSPGGILAYRKAQALQTEEPGRGQEYSPFSAARAGFVPGEGGAFVVLENLEHARSRGTRIIAEICGYGASMDGYNMTAPDPSGRWAEAAVRSALNESGMAPARVDVVCAHGTGTVLNDAMEADLIARVFGEHRPMVTALKSRIGHLAAACGAVELSIGLACMEHGYVPEIRHLEEPCRAGIDFVLAPRSAQVSTMLIQNFGFGGQNSALVVNKWEN</sequence>
<dbReference type="STRING" id="335543.Sfum_3714"/>
<dbReference type="InterPro" id="IPR014030">
    <property type="entry name" value="Ketoacyl_synth_N"/>
</dbReference>
<dbReference type="InterPro" id="IPR018201">
    <property type="entry name" value="Ketoacyl_synth_AS"/>
</dbReference>
<feature type="domain" description="Ketosynthase family 3 (KS3)" evidence="4">
    <location>
        <begin position="1"/>
        <end position="368"/>
    </location>
</feature>
<dbReference type="GO" id="GO:0004315">
    <property type="term" value="F:3-oxoacyl-[acyl-carrier-protein] synthase activity"/>
    <property type="evidence" value="ECO:0007669"/>
    <property type="project" value="InterPro"/>
</dbReference>
<evidence type="ECO:0000313" key="5">
    <source>
        <dbReference type="EMBL" id="ABK19384.1"/>
    </source>
</evidence>
<evidence type="ECO:0000256" key="3">
    <source>
        <dbReference type="RuleBase" id="RU003694"/>
    </source>
</evidence>
<evidence type="ECO:0000313" key="6">
    <source>
        <dbReference type="Proteomes" id="UP000001784"/>
    </source>
</evidence>
<dbReference type="PANTHER" id="PTHR11712">
    <property type="entry name" value="POLYKETIDE SYNTHASE-RELATED"/>
    <property type="match status" value="1"/>
</dbReference>
<dbReference type="InParanoid" id="A0LPN2"/>
<dbReference type="SUPFAM" id="SSF53901">
    <property type="entry name" value="Thiolase-like"/>
    <property type="match status" value="2"/>
</dbReference>
<dbReference type="PROSITE" id="PS52004">
    <property type="entry name" value="KS3_2"/>
    <property type="match status" value="1"/>
</dbReference>
<organism evidence="5 6">
    <name type="scientific">Syntrophobacter fumaroxidans (strain DSM 10017 / MPOB)</name>
    <dbReference type="NCBI Taxonomy" id="335543"/>
    <lineage>
        <taxon>Bacteria</taxon>
        <taxon>Pseudomonadati</taxon>
        <taxon>Thermodesulfobacteriota</taxon>
        <taxon>Syntrophobacteria</taxon>
        <taxon>Syntrophobacterales</taxon>
        <taxon>Syntrophobacteraceae</taxon>
        <taxon>Syntrophobacter</taxon>
    </lineage>
</organism>
<dbReference type="CDD" id="cd00834">
    <property type="entry name" value="KAS_I_II"/>
    <property type="match status" value="1"/>
</dbReference>
<dbReference type="HOGENOM" id="CLU_000022_69_2_7"/>
<reference evidence="5 6" key="1">
    <citation type="submission" date="2006-10" db="EMBL/GenBank/DDBJ databases">
        <title>Complete sequence of Syntrophobacter fumaroxidans MPOB.</title>
        <authorList>
            <consortium name="US DOE Joint Genome Institute"/>
            <person name="Copeland A."/>
            <person name="Lucas S."/>
            <person name="Lapidus A."/>
            <person name="Barry K."/>
            <person name="Detter J.C."/>
            <person name="Glavina del Rio T."/>
            <person name="Hammon N."/>
            <person name="Israni S."/>
            <person name="Pitluck S."/>
            <person name="Goltsman E.G."/>
            <person name="Martinez M."/>
            <person name="Schmutz J."/>
            <person name="Larimer F."/>
            <person name="Land M."/>
            <person name="Hauser L."/>
            <person name="Kyrpides N."/>
            <person name="Kim E."/>
            <person name="Boone D.R."/>
            <person name="Brockman F."/>
            <person name="Culley D."/>
            <person name="Ferry J."/>
            <person name="Gunsalus R."/>
            <person name="McInerney M.J."/>
            <person name="Morrison M."/>
            <person name="Plugge C."/>
            <person name="Rohlin L."/>
            <person name="Scholten J."/>
            <person name="Sieber J."/>
            <person name="Stams A.J.M."/>
            <person name="Worm P."/>
            <person name="Henstra A.M."/>
            <person name="Richardson P."/>
        </authorList>
    </citation>
    <scope>NUCLEOTIDE SEQUENCE [LARGE SCALE GENOMIC DNA]</scope>
    <source>
        <strain evidence="6">DSM 10017 / MPOB</strain>
    </source>
</reference>
<dbReference type="InterPro" id="IPR016039">
    <property type="entry name" value="Thiolase-like"/>
</dbReference>
<gene>
    <name evidence="5" type="ordered locus">Sfum_3714</name>
</gene>
<dbReference type="Pfam" id="PF02801">
    <property type="entry name" value="Ketoacyl-synt_C"/>
    <property type="match status" value="1"/>
</dbReference>
<dbReference type="PROSITE" id="PS00606">
    <property type="entry name" value="KS3_1"/>
    <property type="match status" value="1"/>
</dbReference>
<protein>
    <submittedName>
        <fullName evidence="5">Beta-ketoacyl synthase</fullName>
    </submittedName>
</protein>
<dbReference type="InterPro" id="IPR014031">
    <property type="entry name" value="Ketoacyl_synth_C"/>
</dbReference>
<dbReference type="PANTHER" id="PTHR11712:SF336">
    <property type="entry name" value="3-OXOACYL-[ACYL-CARRIER-PROTEIN] SYNTHASE, MITOCHONDRIAL"/>
    <property type="match status" value="1"/>
</dbReference>
<keyword evidence="2 3" id="KW-0808">Transferase</keyword>
<dbReference type="InterPro" id="IPR000794">
    <property type="entry name" value="Beta-ketoacyl_synthase"/>
</dbReference>
<dbReference type="Proteomes" id="UP000001784">
    <property type="component" value="Chromosome"/>
</dbReference>
<keyword evidence="6" id="KW-1185">Reference proteome</keyword>
<dbReference type="SMART" id="SM00825">
    <property type="entry name" value="PKS_KS"/>
    <property type="match status" value="1"/>
</dbReference>
<proteinExistence type="inferred from homology"/>
<accession>A0LPN2</accession>
<dbReference type="KEGG" id="sfu:Sfum_3714"/>
<dbReference type="InterPro" id="IPR020841">
    <property type="entry name" value="PKS_Beta-ketoAc_synthase_dom"/>
</dbReference>
<dbReference type="EMBL" id="CP000478">
    <property type="protein sequence ID" value="ABK19384.1"/>
    <property type="molecule type" value="Genomic_DNA"/>
</dbReference>
<dbReference type="GO" id="GO:0006633">
    <property type="term" value="P:fatty acid biosynthetic process"/>
    <property type="evidence" value="ECO:0007669"/>
    <property type="project" value="InterPro"/>
</dbReference>
<evidence type="ECO:0000259" key="4">
    <source>
        <dbReference type="PROSITE" id="PS52004"/>
    </source>
</evidence>
<comment type="similarity">
    <text evidence="1 3">Belongs to the thiolase-like superfamily. Beta-ketoacyl-ACP synthases family.</text>
</comment>
<evidence type="ECO:0000256" key="2">
    <source>
        <dbReference type="ARBA" id="ARBA00022679"/>
    </source>
</evidence>
<evidence type="ECO:0000256" key="1">
    <source>
        <dbReference type="ARBA" id="ARBA00008467"/>
    </source>
</evidence>
<name>A0LPN2_SYNFM</name>
<dbReference type="eggNOG" id="COG0304">
    <property type="taxonomic scope" value="Bacteria"/>
</dbReference>
<dbReference type="Gene3D" id="3.40.47.10">
    <property type="match status" value="1"/>
</dbReference>
<dbReference type="AlphaFoldDB" id="A0LPN2"/>
<dbReference type="Pfam" id="PF00109">
    <property type="entry name" value="ketoacyl-synt"/>
    <property type="match status" value="1"/>
</dbReference>